<keyword evidence="5" id="KW-0732">Signal</keyword>
<dbReference type="AlphaFoldDB" id="A0A1H3WM09"/>
<feature type="signal peptide" evidence="5">
    <location>
        <begin position="1"/>
        <end position="24"/>
    </location>
</feature>
<dbReference type="CDD" id="cd00340">
    <property type="entry name" value="GSH_Peroxidase"/>
    <property type="match status" value="1"/>
</dbReference>
<reference evidence="6 7" key="1">
    <citation type="submission" date="2016-10" db="EMBL/GenBank/DDBJ databases">
        <authorList>
            <person name="de Groot N.N."/>
        </authorList>
    </citation>
    <scope>NUCLEOTIDE SEQUENCE [LARGE SCALE GENOMIC DNA]</scope>
    <source>
        <strain evidence="6 7">Vu-144</strain>
    </source>
</reference>
<evidence type="ECO:0000313" key="6">
    <source>
        <dbReference type="EMBL" id="SDZ87404.1"/>
    </source>
</evidence>
<keyword evidence="2 4" id="KW-0575">Peroxidase</keyword>
<dbReference type="PRINTS" id="PR01011">
    <property type="entry name" value="GLUTPROXDASE"/>
</dbReference>
<sequence length="209" mass="23702">MKKYFLFSLLAIGMLCSMSFRDSAGVQQLEVDTAAITTNSNLMHLKPKKIMAKSIYDFKIASIDGGTIDFSKFKGKYILIVNTASKCGFTPQYKGLEQLYKDYSDKLVIVGFPSDNFHDQEFKDNKDIQAFCEKNYGVTFPLTTRVDVKGDNITPVFDYLTHKAENGQLDAVISWNFNKFLINPEGKLLAHFDSKVTPESTEIIQYLKQ</sequence>
<dbReference type="PROSITE" id="PS51355">
    <property type="entry name" value="GLUTATHIONE_PEROXID_3"/>
    <property type="match status" value="1"/>
</dbReference>
<name>A0A1H3WM09_9BACT</name>
<protein>
    <recommendedName>
        <fullName evidence="4">Glutathione peroxidase</fullName>
    </recommendedName>
</protein>
<dbReference type="SUPFAM" id="SSF52833">
    <property type="entry name" value="Thioredoxin-like"/>
    <property type="match status" value="1"/>
</dbReference>
<proteinExistence type="inferred from homology"/>
<comment type="similarity">
    <text evidence="1 4">Belongs to the glutathione peroxidase family.</text>
</comment>
<dbReference type="PROSITE" id="PS00460">
    <property type="entry name" value="GLUTATHIONE_PEROXID_1"/>
    <property type="match status" value="1"/>
</dbReference>
<keyword evidence="7" id="KW-1185">Reference proteome</keyword>
<evidence type="ECO:0000256" key="2">
    <source>
        <dbReference type="ARBA" id="ARBA00022559"/>
    </source>
</evidence>
<dbReference type="Pfam" id="PF00255">
    <property type="entry name" value="GSHPx"/>
    <property type="match status" value="1"/>
</dbReference>
<dbReference type="PANTHER" id="PTHR11592:SF78">
    <property type="entry name" value="GLUTATHIONE PEROXIDASE"/>
    <property type="match status" value="1"/>
</dbReference>
<organism evidence="6 7">
    <name type="scientific">Arachidicoccus rhizosphaerae</name>
    <dbReference type="NCBI Taxonomy" id="551991"/>
    <lineage>
        <taxon>Bacteria</taxon>
        <taxon>Pseudomonadati</taxon>
        <taxon>Bacteroidota</taxon>
        <taxon>Chitinophagia</taxon>
        <taxon>Chitinophagales</taxon>
        <taxon>Chitinophagaceae</taxon>
        <taxon>Arachidicoccus</taxon>
    </lineage>
</organism>
<dbReference type="GO" id="GO:0004601">
    <property type="term" value="F:peroxidase activity"/>
    <property type="evidence" value="ECO:0007669"/>
    <property type="project" value="UniProtKB-KW"/>
</dbReference>
<dbReference type="EMBL" id="FNQY01000003">
    <property type="protein sequence ID" value="SDZ87404.1"/>
    <property type="molecule type" value="Genomic_DNA"/>
</dbReference>
<dbReference type="Proteomes" id="UP000199041">
    <property type="component" value="Unassembled WGS sequence"/>
</dbReference>
<evidence type="ECO:0000313" key="7">
    <source>
        <dbReference type="Proteomes" id="UP000199041"/>
    </source>
</evidence>
<dbReference type="InterPro" id="IPR029759">
    <property type="entry name" value="GPX_AS"/>
</dbReference>
<evidence type="ECO:0000256" key="3">
    <source>
        <dbReference type="ARBA" id="ARBA00023002"/>
    </source>
</evidence>
<gene>
    <name evidence="6" type="ORF">SAMN05192529_10389</name>
</gene>
<dbReference type="InterPro" id="IPR000889">
    <property type="entry name" value="Glutathione_peroxidase"/>
</dbReference>
<dbReference type="RefSeq" id="WP_091393862.1">
    <property type="nucleotide sequence ID" value="NZ_FNQY01000003.1"/>
</dbReference>
<keyword evidence="3 4" id="KW-0560">Oxidoreductase</keyword>
<evidence type="ECO:0000256" key="1">
    <source>
        <dbReference type="ARBA" id="ARBA00006926"/>
    </source>
</evidence>
<feature type="chain" id="PRO_5011759617" description="Glutathione peroxidase" evidence="5">
    <location>
        <begin position="25"/>
        <end position="209"/>
    </location>
</feature>
<accession>A0A1H3WM09</accession>
<dbReference type="PANTHER" id="PTHR11592">
    <property type="entry name" value="GLUTATHIONE PEROXIDASE"/>
    <property type="match status" value="1"/>
</dbReference>
<dbReference type="InterPro" id="IPR036249">
    <property type="entry name" value="Thioredoxin-like_sf"/>
</dbReference>
<dbReference type="STRING" id="551991.SAMN05192529_10389"/>
<evidence type="ECO:0000256" key="5">
    <source>
        <dbReference type="SAM" id="SignalP"/>
    </source>
</evidence>
<evidence type="ECO:0000256" key="4">
    <source>
        <dbReference type="RuleBase" id="RU000499"/>
    </source>
</evidence>
<dbReference type="GO" id="GO:0034599">
    <property type="term" value="P:cellular response to oxidative stress"/>
    <property type="evidence" value="ECO:0007669"/>
    <property type="project" value="TreeGrafter"/>
</dbReference>
<dbReference type="OrthoDB" id="9789406at2"/>
<dbReference type="Gene3D" id="3.40.30.10">
    <property type="entry name" value="Glutaredoxin"/>
    <property type="match status" value="1"/>
</dbReference>